<gene>
    <name evidence="2" type="ORF">M422DRAFT_276570</name>
</gene>
<feature type="compositionally biased region" description="Low complexity" evidence="1">
    <location>
        <begin position="129"/>
        <end position="140"/>
    </location>
</feature>
<accession>A0A0C9U1R0</accession>
<feature type="compositionally biased region" description="Polar residues" evidence="1">
    <location>
        <begin position="141"/>
        <end position="151"/>
    </location>
</feature>
<evidence type="ECO:0000256" key="1">
    <source>
        <dbReference type="SAM" id="MobiDB-lite"/>
    </source>
</evidence>
<keyword evidence="3" id="KW-1185">Reference proteome</keyword>
<evidence type="ECO:0000313" key="2">
    <source>
        <dbReference type="EMBL" id="KIJ22942.1"/>
    </source>
</evidence>
<dbReference type="Gene3D" id="3.60.10.10">
    <property type="entry name" value="Endonuclease/exonuclease/phosphatase"/>
    <property type="match status" value="1"/>
</dbReference>
<evidence type="ECO:0000313" key="3">
    <source>
        <dbReference type="Proteomes" id="UP000054279"/>
    </source>
</evidence>
<feature type="region of interest" description="Disordered" evidence="1">
    <location>
        <begin position="1"/>
        <end position="66"/>
    </location>
</feature>
<organism evidence="2 3">
    <name type="scientific">Sphaerobolus stellatus (strain SS14)</name>
    <dbReference type="NCBI Taxonomy" id="990650"/>
    <lineage>
        <taxon>Eukaryota</taxon>
        <taxon>Fungi</taxon>
        <taxon>Dikarya</taxon>
        <taxon>Basidiomycota</taxon>
        <taxon>Agaricomycotina</taxon>
        <taxon>Agaricomycetes</taxon>
        <taxon>Phallomycetidae</taxon>
        <taxon>Geastrales</taxon>
        <taxon>Sphaerobolaceae</taxon>
        <taxon>Sphaerobolus</taxon>
    </lineage>
</organism>
<dbReference type="Proteomes" id="UP000054279">
    <property type="component" value="Unassembled WGS sequence"/>
</dbReference>
<sequence>MLEQNELSQQEKRRATSSHHNPEPHQTPTRKQHLILISESPTADCPPISKAGTICPASDRSPFEHRDLAKKPKAVDLEEYLNEDIDLPPSPTHTTTRSATLLGADILGDTSTRKEPSTLSDITIPHLPSTSSMSQSGSTTAPADTTTQVSPQDQAIVGSSDTDHHPVTTYALNPPPPGRLPADIRNRFITPVGTGWYPIHGQTLERLMFPITPNHQHDWKSLDGNKTLAVISRLKVTHNAADRVAAMSALERLLAMAFPGNAAIDIVLGDTIQAHVHPNSAYPFLVQGLTDRETRILKNEFVLAHEDIAVFFYPYDTALPITNYVLSLEGLVLTPSSANDTRAAAELVRFLSTAGEFIQFINQNHSNIPFDTEPNPSNFSVAHSDDACKYTAVPGQLPPHPLPPLLPSPTQPKLEEEATPTARAVAESLDVGAAATRASPPARVAGRSGEDHHSSSATLHNVQLHGGHSPPLTEDEDTSKSEIIDVQPPNGQSPPLTGSDAASDTDLDDTSTIDSLMGIGPHWEPTPDDGPPWLDAPGPQHQIHQPSTSRKKLRGGLRIASQDIQGGRKIGILALQETHIDDRHLESISRLFDNQLIIFNSSTESNSTSCGTAFMLNKRLVRWQDVSTQEIIPGRALLLSIPGRDPGENSTLNVLNIYAPNNPQENATFWSEIRTIWHRKKLKKPNIMLGDFNLVEDSSDKTLRTTIIRLPRKTSGT</sequence>
<dbReference type="InterPro" id="IPR036691">
    <property type="entry name" value="Endo/exonu/phosph_ase_sf"/>
</dbReference>
<proteinExistence type="predicted"/>
<dbReference type="OrthoDB" id="3264871at2759"/>
<name>A0A0C9U1R0_SPHS4</name>
<reference evidence="2 3" key="1">
    <citation type="submission" date="2014-06" db="EMBL/GenBank/DDBJ databases">
        <title>Evolutionary Origins and Diversification of the Mycorrhizal Mutualists.</title>
        <authorList>
            <consortium name="DOE Joint Genome Institute"/>
            <consortium name="Mycorrhizal Genomics Consortium"/>
            <person name="Kohler A."/>
            <person name="Kuo A."/>
            <person name="Nagy L.G."/>
            <person name="Floudas D."/>
            <person name="Copeland A."/>
            <person name="Barry K.W."/>
            <person name="Cichocki N."/>
            <person name="Veneault-Fourrey C."/>
            <person name="LaButti K."/>
            <person name="Lindquist E.A."/>
            <person name="Lipzen A."/>
            <person name="Lundell T."/>
            <person name="Morin E."/>
            <person name="Murat C."/>
            <person name="Riley R."/>
            <person name="Ohm R."/>
            <person name="Sun H."/>
            <person name="Tunlid A."/>
            <person name="Henrissat B."/>
            <person name="Grigoriev I.V."/>
            <person name="Hibbett D.S."/>
            <person name="Martin F."/>
        </authorList>
    </citation>
    <scope>NUCLEOTIDE SEQUENCE [LARGE SCALE GENOMIC DNA]</scope>
    <source>
        <strain evidence="2 3">SS14</strain>
    </source>
</reference>
<protein>
    <recommendedName>
        <fullName evidence="4">Endonuclease/exonuclease/phosphatase domain-containing protein</fullName>
    </recommendedName>
</protein>
<dbReference type="HOGENOM" id="CLU_385504_0_0_1"/>
<dbReference type="AlphaFoldDB" id="A0A0C9U1R0"/>
<dbReference type="SUPFAM" id="SSF56219">
    <property type="entry name" value="DNase I-like"/>
    <property type="match status" value="1"/>
</dbReference>
<feature type="compositionally biased region" description="Pro residues" evidence="1">
    <location>
        <begin position="396"/>
        <end position="410"/>
    </location>
</feature>
<feature type="region of interest" description="Disordered" evidence="1">
    <location>
        <begin position="109"/>
        <end position="151"/>
    </location>
</feature>
<evidence type="ECO:0008006" key="4">
    <source>
        <dbReference type="Google" id="ProtNLM"/>
    </source>
</evidence>
<dbReference type="EMBL" id="KN837870">
    <property type="protein sequence ID" value="KIJ22942.1"/>
    <property type="molecule type" value="Genomic_DNA"/>
</dbReference>
<feature type="region of interest" description="Disordered" evidence="1">
    <location>
        <begin position="391"/>
        <end position="553"/>
    </location>
</feature>